<name>A0A4U8YLW9_9BACT</name>
<dbReference type="Gene3D" id="3.20.20.70">
    <property type="entry name" value="Aldolase class I"/>
    <property type="match status" value="1"/>
</dbReference>
<dbReference type="GO" id="GO:0018580">
    <property type="term" value="F:nitronate monooxygenase activity"/>
    <property type="evidence" value="ECO:0007669"/>
    <property type="project" value="InterPro"/>
</dbReference>
<reference evidence="4 5" key="1">
    <citation type="submission" date="2019-03" db="EMBL/GenBank/DDBJ databases">
        <authorList>
            <person name="Nijsse B."/>
        </authorList>
    </citation>
    <scope>NUCLEOTIDE SEQUENCE [LARGE SCALE GENOMIC DNA]</scope>
    <source>
        <strain evidence="4">Desulfoluna butyratoxydans MSL71</strain>
    </source>
</reference>
<dbReference type="PANTHER" id="PTHR32332:SF20">
    <property type="entry name" value="2-NITROPROPANE DIOXYGENASE-LIKE PROTEIN"/>
    <property type="match status" value="1"/>
</dbReference>
<keyword evidence="5" id="KW-1185">Reference proteome</keyword>
<dbReference type="SUPFAM" id="SSF51412">
    <property type="entry name" value="Inosine monophosphate dehydrogenase (IMPDH)"/>
    <property type="match status" value="1"/>
</dbReference>
<gene>
    <name evidence="4" type="ORF">MSL71_26520</name>
</gene>
<dbReference type="PANTHER" id="PTHR32332">
    <property type="entry name" value="2-NITROPROPANE DIOXYGENASE"/>
    <property type="match status" value="1"/>
</dbReference>
<evidence type="ECO:0000256" key="3">
    <source>
        <dbReference type="ARBA" id="ARBA00023002"/>
    </source>
</evidence>
<proteinExistence type="predicted"/>
<accession>A0A4U8YLW9</accession>
<evidence type="ECO:0000313" key="5">
    <source>
        <dbReference type="Proteomes" id="UP000507962"/>
    </source>
</evidence>
<dbReference type="EMBL" id="CAADHO010000004">
    <property type="protein sequence ID" value="VFQ44995.1"/>
    <property type="molecule type" value="Genomic_DNA"/>
</dbReference>
<dbReference type="Pfam" id="PF03060">
    <property type="entry name" value="NMO"/>
    <property type="match status" value="1"/>
</dbReference>
<keyword evidence="1" id="KW-0285">Flavoprotein</keyword>
<keyword evidence="4" id="KW-0503">Monooxygenase</keyword>
<keyword evidence="2" id="KW-0288">FMN</keyword>
<dbReference type="CDD" id="cd04730">
    <property type="entry name" value="NPD_like"/>
    <property type="match status" value="1"/>
</dbReference>
<sequence>MKTRMTDLFGCRYPIQCGGMLWIAEPSLAAAISNAGALGNLTSGNYNSADDLRAAIDDTRRLTDKPFIVNITTMPSIRLPVELLQDFFRVCCEKKVTALEIAGAPVDRFLGPEFIPMAKEAGVKVLHKVGTVKHAVHAQKVGYDAVTIAGFEEGGFPHMDNVSTLVLVPRVVSEVDIPVLAAGGMANGRSLAAALSLGADGIMMATRFLATRESGVHANIHKVLMEKKENDTSLNLQSLLSAFGLQVRALSNTVMRQVAEVEQKGGDLTDLLPLISGERAKAVWKEGNAEEAMLTIGQSVGLIEDIPGVDELIRRMIEEARQALDEAVGLLSDDEGALPRKNSA</sequence>
<evidence type="ECO:0000256" key="1">
    <source>
        <dbReference type="ARBA" id="ARBA00022630"/>
    </source>
</evidence>
<dbReference type="Proteomes" id="UP000507962">
    <property type="component" value="Unassembled WGS sequence"/>
</dbReference>
<dbReference type="InterPro" id="IPR013785">
    <property type="entry name" value="Aldolase_TIM"/>
</dbReference>
<organism evidence="4 5">
    <name type="scientific">Desulfoluna butyratoxydans</name>
    <dbReference type="NCBI Taxonomy" id="231438"/>
    <lineage>
        <taxon>Bacteria</taxon>
        <taxon>Pseudomonadati</taxon>
        <taxon>Thermodesulfobacteriota</taxon>
        <taxon>Desulfobacteria</taxon>
        <taxon>Desulfobacterales</taxon>
        <taxon>Desulfolunaceae</taxon>
        <taxon>Desulfoluna</taxon>
    </lineage>
</organism>
<dbReference type="InterPro" id="IPR004136">
    <property type="entry name" value="NMO"/>
</dbReference>
<evidence type="ECO:0000256" key="2">
    <source>
        <dbReference type="ARBA" id="ARBA00022643"/>
    </source>
</evidence>
<keyword evidence="3" id="KW-0560">Oxidoreductase</keyword>
<evidence type="ECO:0000313" key="4">
    <source>
        <dbReference type="EMBL" id="VFQ44995.1"/>
    </source>
</evidence>
<protein>
    <submittedName>
        <fullName evidence="4">Nitronate monooxygenase</fullName>
    </submittedName>
</protein>
<dbReference type="RefSeq" id="WP_180141068.1">
    <property type="nucleotide sequence ID" value="NZ_CAADHO010000004.1"/>
</dbReference>
<dbReference type="AlphaFoldDB" id="A0A4U8YLW9"/>